<sequence length="973" mass="107084">MGGCFILIFQGLIFNILTKSSFGYGDLDLNPNDFKEESITADMCSKVYSVKWRSVPKKKEYAGNYQNKIGIHTIQECLNACCADKTCNVVFMHGPKCFHIQCVSNYDCLPEFRSEEKFQDTKMILVSPVGSKDWDDSYFSASPDDEYSGKDEESAILDPTYYTSSGGRSCEIGVLMSCGKNEICENISIASSRSRNGICQCMDGYLRDQTGSCIPKMDESALKIDLSEPSVSQTTKQLNDGEQTSSKPLKPIVVRVVPKVVKLPENEVTLSAYTVPSEQTGEHFNFNWKLLVQPEGGNTGVMTEQSGGTLKLSHLIEGIYKFKVTVSAPDAYGETFTNVTVLPPNRINKPPVVIITPAAQTIKLPNTVAVLDGSPSYDDDKIVRWHWELQSGPLNYQPTLGDSLTLQLKDLNIPGNYTFKLTVEDSDGASNFTTANITVVKGTDYPPEANAGNDVIVYLPVNSVTLNGNMSTDDRGIVSWEWTRTHTGRDKAVDMQNTRTPYLQLSNLEEGMYTFVLKVIDSSGQSSLAETHVFVKLPTNKPPTANAGEDIIVSLPRTWTILDASMSKGDIKIESYNWEQLSGPNKAVLTPANSSKSNATELTKGKYEFQVTVVDSNGNSASDSVFVIVNQNENAPPKANAGGDRTVILPVSLITLNGSGSTDDWAIKKWEWTRDSSSLALGRVLGNSDKSPILRLTDLIPGRFVFKLKVTDNQGLSGEDTVSIIVKPDPNLKNLVELILNIEGSSLTVSQEQSLEAKLSLLLRNAVIHVRQLTTEHNTGRAILVFYAGDVAGDKTVMSGPQVVTLLKQKLKQDSSLLELSVANIQTVVCQNNCSGHGTCDESSRRCLCEAFWMQSFVRKYFGDGESNCDWSILYVIIVFFAGAFVTAGCSWGITCLIQKPFRKPRKRQRYSLIDDEEESTMRALNKSVMVSDTDSDSDVLFNARDKNGGQDLKNGKRPPRNGFVKLGKRIKT</sequence>
<dbReference type="GO" id="GO:0001764">
    <property type="term" value="P:neuron migration"/>
    <property type="evidence" value="ECO:0007669"/>
    <property type="project" value="TreeGrafter"/>
</dbReference>
<dbReference type="InterPro" id="IPR022409">
    <property type="entry name" value="PKD/Chitinase_dom"/>
</dbReference>
<dbReference type="EMBL" id="DS235780">
    <property type="protein sequence ID" value="EEB16918.1"/>
    <property type="molecule type" value="Genomic_DNA"/>
</dbReference>
<feature type="signal peptide" evidence="11">
    <location>
        <begin position="1"/>
        <end position="23"/>
    </location>
</feature>
<dbReference type="FunFam" id="2.60.40.10:FF:000257">
    <property type="entry name" value="Dyslexia-associated protein KIAA0319-like"/>
    <property type="match status" value="1"/>
</dbReference>
<dbReference type="CDD" id="cd19941">
    <property type="entry name" value="TIL"/>
    <property type="match status" value="1"/>
</dbReference>
<dbReference type="Pfam" id="PF23597">
    <property type="entry name" value="KIAA0319_N"/>
    <property type="match status" value="1"/>
</dbReference>
<evidence type="ECO:0000256" key="6">
    <source>
        <dbReference type="ARBA" id="ARBA00022989"/>
    </source>
</evidence>
<evidence type="ECO:0000256" key="8">
    <source>
        <dbReference type="ARBA" id="ARBA00023180"/>
    </source>
</evidence>
<dbReference type="CDD" id="cd00146">
    <property type="entry name" value="PKD"/>
    <property type="match status" value="2"/>
</dbReference>
<dbReference type="InterPro" id="IPR013783">
    <property type="entry name" value="Ig-like_fold"/>
</dbReference>
<evidence type="ECO:0008006" key="17">
    <source>
        <dbReference type="Google" id="ProtNLM"/>
    </source>
</evidence>
<feature type="chain" id="PRO_5014570212" description="MANSC domain-containing protein" evidence="11">
    <location>
        <begin position="24"/>
        <end position="973"/>
    </location>
</feature>
<keyword evidence="5" id="KW-0677">Repeat</keyword>
<dbReference type="FunFam" id="2.60.40.10:FF:001655">
    <property type="entry name" value="Blast:Dyslexia-associated protein KIAA0319"/>
    <property type="match status" value="1"/>
</dbReference>
<reference evidence="14" key="1">
    <citation type="submission" date="2007-04" db="EMBL/GenBank/DDBJ databases">
        <title>Annotation of Pediculus humanus corporis strain USDA.</title>
        <authorList>
            <person name="Kirkness E."/>
            <person name="Hannick L."/>
            <person name="Hass B."/>
            <person name="Bruggner R."/>
            <person name="Lawson D."/>
            <person name="Bidwell S."/>
            <person name="Joardar V."/>
            <person name="Caler E."/>
            <person name="Walenz B."/>
            <person name="Inman J."/>
            <person name="Schobel S."/>
            <person name="Galinsky K."/>
            <person name="Amedeo P."/>
            <person name="Strausberg R."/>
        </authorList>
    </citation>
    <scope>NUCLEOTIDE SEQUENCE</scope>
    <source>
        <strain evidence="14">USDA</strain>
    </source>
</reference>
<evidence type="ECO:0000259" key="13">
    <source>
        <dbReference type="SMART" id="SM00765"/>
    </source>
</evidence>
<evidence type="ECO:0000259" key="12">
    <source>
        <dbReference type="SMART" id="SM00089"/>
    </source>
</evidence>
<reference evidence="14" key="2">
    <citation type="submission" date="2007-04" db="EMBL/GenBank/DDBJ databases">
        <title>The genome of the human body louse.</title>
        <authorList>
            <consortium name="The Human Body Louse Genome Consortium"/>
            <person name="Kirkness E."/>
            <person name="Walenz B."/>
            <person name="Hass B."/>
            <person name="Bruggner R."/>
            <person name="Strausberg R."/>
        </authorList>
    </citation>
    <scope>NUCLEOTIDE SEQUENCE</scope>
    <source>
        <strain evidence="14">USDA</strain>
    </source>
</reference>
<protein>
    <recommendedName>
        <fullName evidence="17">MANSC domain-containing protein</fullName>
    </recommendedName>
</protein>
<dbReference type="InterPro" id="IPR029865">
    <property type="entry name" value="KIAA0319-like"/>
</dbReference>
<dbReference type="InterPro" id="IPR035986">
    <property type="entry name" value="PKD_dom_sf"/>
</dbReference>
<keyword evidence="7 10" id="KW-0472">Membrane</keyword>
<evidence type="ECO:0000313" key="15">
    <source>
        <dbReference type="EnsemblMetazoa" id="PHUM446300-PA"/>
    </source>
</evidence>
<dbReference type="SMART" id="SM00089">
    <property type="entry name" value="PKD"/>
    <property type="match status" value="5"/>
</dbReference>
<dbReference type="SUPFAM" id="SSF49299">
    <property type="entry name" value="PKD domain"/>
    <property type="match status" value="4"/>
</dbReference>
<evidence type="ECO:0000313" key="14">
    <source>
        <dbReference type="EMBL" id="EEB16918.1"/>
    </source>
</evidence>
<dbReference type="GO" id="GO:0005886">
    <property type="term" value="C:plasma membrane"/>
    <property type="evidence" value="ECO:0007669"/>
    <property type="project" value="UniProtKB-SubCell"/>
</dbReference>
<dbReference type="InterPro" id="IPR013980">
    <property type="entry name" value="MANSC_dom"/>
</dbReference>
<dbReference type="OrthoDB" id="536372at2759"/>
<evidence type="ECO:0000256" key="9">
    <source>
        <dbReference type="SAM" id="MobiDB-lite"/>
    </source>
</evidence>
<evidence type="ECO:0000256" key="10">
    <source>
        <dbReference type="SAM" id="Phobius"/>
    </source>
</evidence>
<evidence type="ECO:0000256" key="11">
    <source>
        <dbReference type="SAM" id="SignalP"/>
    </source>
</evidence>
<evidence type="ECO:0000313" key="16">
    <source>
        <dbReference type="Proteomes" id="UP000009046"/>
    </source>
</evidence>
<feature type="domain" description="PKD/Chitinase" evidence="12">
    <location>
        <begin position="452"/>
        <end position="538"/>
    </location>
</feature>
<proteinExistence type="predicted"/>
<evidence type="ECO:0000256" key="1">
    <source>
        <dbReference type="ARBA" id="ARBA00004236"/>
    </source>
</evidence>
<dbReference type="InterPro" id="IPR011106">
    <property type="entry name" value="MANSC_N"/>
</dbReference>
<reference evidence="15" key="3">
    <citation type="submission" date="2020-05" db="UniProtKB">
        <authorList>
            <consortium name="EnsemblMetazoa"/>
        </authorList>
    </citation>
    <scope>IDENTIFICATION</scope>
    <source>
        <strain evidence="15">USDA</strain>
    </source>
</reference>
<dbReference type="PANTHER" id="PTHR46182">
    <property type="entry name" value="FI19480P1"/>
    <property type="match status" value="1"/>
</dbReference>
<dbReference type="OMA" id="KSYLWKQ"/>
<dbReference type="Gene3D" id="2.60.40.10">
    <property type="entry name" value="Immunoglobulins"/>
    <property type="match status" value="5"/>
</dbReference>
<evidence type="ECO:0000256" key="4">
    <source>
        <dbReference type="ARBA" id="ARBA00022729"/>
    </source>
</evidence>
<dbReference type="InterPro" id="IPR056502">
    <property type="entry name" value="KIAA0319-like_C"/>
</dbReference>
<feature type="transmembrane region" description="Helical" evidence="10">
    <location>
        <begin position="873"/>
        <end position="898"/>
    </location>
</feature>
<dbReference type="FunFam" id="2.60.40.10:FF:000061">
    <property type="entry name" value="Dyslexia-associated protein KIAA0319 homolog"/>
    <property type="match status" value="2"/>
</dbReference>
<dbReference type="Pfam" id="PF22352">
    <property type="entry name" value="K319L-like_PKD"/>
    <property type="match status" value="5"/>
</dbReference>
<dbReference type="HOGENOM" id="CLU_009448_1_0_1"/>
<evidence type="ECO:0000256" key="3">
    <source>
        <dbReference type="ARBA" id="ARBA00022692"/>
    </source>
</evidence>
<feature type="domain" description="PKD/Chitinase" evidence="12">
    <location>
        <begin position="544"/>
        <end position="632"/>
    </location>
</feature>
<dbReference type="VEuPathDB" id="VectorBase:PHUM446300"/>
<dbReference type="STRING" id="121224.E0VU62"/>
<organism>
    <name type="scientific">Pediculus humanus subsp. corporis</name>
    <name type="common">Body louse</name>
    <dbReference type="NCBI Taxonomy" id="121224"/>
    <lineage>
        <taxon>Eukaryota</taxon>
        <taxon>Metazoa</taxon>
        <taxon>Ecdysozoa</taxon>
        <taxon>Arthropoda</taxon>
        <taxon>Hexapoda</taxon>
        <taxon>Insecta</taxon>
        <taxon>Pterygota</taxon>
        <taxon>Neoptera</taxon>
        <taxon>Paraneoptera</taxon>
        <taxon>Psocodea</taxon>
        <taxon>Troctomorpha</taxon>
        <taxon>Phthiraptera</taxon>
        <taxon>Anoplura</taxon>
        <taxon>Pediculidae</taxon>
        <taxon>Pediculus</taxon>
    </lineage>
</organism>
<dbReference type="CTD" id="8231195"/>
<comment type="subcellular location">
    <subcellularLocation>
        <location evidence="1">Cell membrane</location>
    </subcellularLocation>
</comment>
<feature type="domain" description="PKD/Chitinase" evidence="12">
    <location>
        <begin position="352"/>
        <end position="442"/>
    </location>
</feature>
<feature type="region of interest" description="Disordered" evidence="9">
    <location>
        <begin position="945"/>
        <end position="973"/>
    </location>
</feature>
<dbReference type="SMART" id="SM00765">
    <property type="entry name" value="MANEC"/>
    <property type="match status" value="1"/>
</dbReference>
<dbReference type="KEGG" id="phu:Phum_PHUM446300"/>
<accession>E0VU62</accession>
<dbReference type="GO" id="GO:0031410">
    <property type="term" value="C:cytoplasmic vesicle"/>
    <property type="evidence" value="ECO:0007669"/>
    <property type="project" value="TreeGrafter"/>
</dbReference>
<keyword evidence="16" id="KW-1185">Reference proteome</keyword>
<feature type="domain" description="PKD/Chitinase" evidence="12">
    <location>
        <begin position="253"/>
        <end position="344"/>
    </location>
</feature>
<keyword evidence="4 11" id="KW-0732">Signal</keyword>
<dbReference type="Proteomes" id="UP000009046">
    <property type="component" value="Unassembled WGS sequence"/>
</dbReference>
<evidence type="ECO:0000256" key="7">
    <source>
        <dbReference type="ARBA" id="ARBA00023136"/>
    </source>
</evidence>
<dbReference type="eggNOG" id="ENOG502QR8M">
    <property type="taxonomic scope" value="Eukaryota"/>
</dbReference>
<name>E0VU62_PEDHC</name>
<dbReference type="EMBL" id="AAZO01005449">
    <property type="status" value="NOT_ANNOTATED_CDS"/>
    <property type="molecule type" value="Genomic_DNA"/>
</dbReference>
<keyword evidence="2" id="KW-1003">Cell membrane</keyword>
<feature type="domain" description="PKD/Chitinase" evidence="12">
    <location>
        <begin position="638"/>
        <end position="729"/>
    </location>
</feature>
<evidence type="ECO:0000256" key="5">
    <source>
        <dbReference type="ARBA" id="ARBA00022737"/>
    </source>
</evidence>
<gene>
    <name evidence="15" type="primary">8231195</name>
    <name evidence="14" type="ORF">Phum_PHUM446300</name>
</gene>
<dbReference type="GeneID" id="8231195"/>
<dbReference type="InParanoid" id="E0VU62"/>
<dbReference type="PANTHER" id="PTHR46182:SF2">
    <property type="entry name" value="FI19480P1"/>
    <property type="match status" value="1"/>
</dbReference>
<keyword evidence="8" id="KW-0325">Glycoprotein</keyword>
<dbReference type="Pfam" id="PF23620">
    <property type="entry name" value="KIAA0319"/>
    <property type="match status" value="1"/>
</dbReference>
<dbReference type="EnsemblMetazoa" id="PHUM446300-RA">
    <property type="protein sequence ID" value="PHUM446300-PA"/>
    <property type="gene ID" value="PHUM446300"/>
</dbReference>
<dbReference type="FunCoup" id="E0VU62">
    <property type="interactions" value="701"/>
</dbReference>
<feature type="domain" description="Seven cysteines N-terminal" evidence="13">
    <location>
        <begin position="39"/>
        <end position="121"/>
    </location>
</feature>
<keyword evidence="6 10" id="KW-1133">Transmembrane helix</keyword>
<keyword evidence="3 10" id="KW-0812">Transmembrane</keyword>
<dbReference type="RefSeq" id="XP_002429656.1">
    <property type="nucleotide sequence ID" value="XM_002429611.1"/>
</dbReference>
<evidence type="ECO:0000256" key="2">
    <source>
        <dbReference type="ARBA" id="ARBA00022475"/>
    </source>
</evidence>
<dbReference type="AlphaFoldDB" id="E0VU62"/>